<feature type="region of interest" description="Disordered" evidence="1">
    <location>
        <begin position="1"/>
        <end position="32"/>
    </location>
</feature>
<keyword evidence="2" id="KW-1185">Reference proteome</keyword>
<feature type="compositionally biased region" description="Basic residues" evidence="1">
    <location>
        <begin position="8"/>
        <end position="25"/>
    </location>
</feature>
<dbReference type="KEGG" id="bgt:106066338"/>
<protein>
    <submittedName>
        <fullName evidence="3">Uncharacterized protein LOC106066338</fullName>
    </submittedName>
</protein>
<name>A0A9U8EC52_BIOGL</name>
<sequence>MPKGFMFGKRKRYAKPRGCNAHKKQNSSVDIDSQPLEGELDQVVDTFENDDQSTENFNDSANISATERKLGYKENVAPQPTDDLLYYFISSKFLSSLVSSLCCINCLKSTLSLTSERKSGFAKHFEVYCNHCNVVVWQDWTSQKAANAYLFDVNVRSVLACKESGINFAKLSSFCYDDESAFRPEIFEFIKKK</sequence>
<gene>
    <name evidence="3" type="primary">LOC106066338</name>
</gene>
<evidence type="ECO:0000313" key="2">
    <source>
        <dbReference type="Proteomes" id="UP001165740"/>
    </source>
</evidence>
<organism evidence="2 3">
    <name type="scientific">Biomphalaria glabrata</name>
    <name type="common">Bloodfluke planorb</name>
    <name type="synonym">Freshwater snail</name>
    <dbReference type="NCBI Taxonomy" id="6526"/>
    <lineage>
        <taxon>Eukaryota</taxon>
        <taxon>Metazoa</taxon>
        <taxon>Spiralia</taxon>
        <taxon>Lophotrochozoa</taxon>
        <taxon>Mollusca</taxon>
        <taxon>Gastropoda</taxon>
        <taxon>Heterobranchia</taxon>
        <taxon>Euthyneura</taxon>
        <taxon>Panpulmonata</taxon>
        <taxon>Hygrophila</taxon>
        <taxon>Lymnaeoidea</taxon>
        <taxon>Planorbidae</taxon>
        <taxon>Biomphalaria</taxon>
    </lineage>
</organism>
<evidence type="ECO:0000256" key="1">
    <source>
        <dbReference type="SAM" id="MobiDB-lite"/>
    </source>
</evidence>
<evidence type="ECO:0000313" key="3">
    <source>
        <dbReference type="RefSeq" id="XP_013080784.2"/>
    </source>
</evidence>
<dbReference type="RefSeq" id="XP_013080784.2">
    <property type="nucleotide sequence ID" value="XM_013225330.2"/>
</dbReference>
<accession>A0A9U8EC52</accession>
<dbReference type="AlphaFoldDB" id="A0A9U8EC52"/>
<proteinExistence type="predicted"/>
<dbReference type="OrthoDB" id="6459050at2759"/>
<dbReference type="Proteomes" id="UP001165740">
    <property type="component" value="Chromosome 14"/>
</dbReference>
<reference evidence="3" key="1">
    <citation type="submission" date="2025-08" db="UniProtKB">
        <authorList>
            <consortium name="RefSeq"/>
        </authorList>
    </citation>
    <scope>IDENTIFICATION</scope>
</reference>
<dbReference type="GeneID" id="106066338"/>